<sequence>MTTHTPTLDIAIIGAGIAGLTAAIALRKHPLVNVVVYDKASVLREIGASIALGPNGLRTLQRLGLDDIIAENGFRGVERVGMIYRHWQTNEVLGTDGDEAGHEELHRTARFHRGHLHGALLSHVPAESVKLGKKISSIDTENEGVTLGFEDGTSAKADLVIGADGIRSGVRTLFVPNFPLNWSGWTAFRSIFPASLTKSIPNLPQDATHWWSPKTTFFSSPLRKNLCTIVGGIYLDPALTPLENGTWDRPADVKILRDTYEMWNPVVKALSEVTPEIRVYPNLACLQRLERWVFGGGRVVLVGDAAHAHGGAFATGGSLAIEDAYALSLALFSVLPALPVTTTASSSSGVMKPGPQELEGALRLYEDIRKPHAERLLAKVHAANELKLGRLREGRVESDEELRERAGRGSDTAWLHEYDVVRAFEEVVKRRSADDAKL</sequence>
<dbReference type="Proteomes" id="UP000490939">
    <property type="component" value="Unassembled WGS sequence"/>
</dbReference>
<reference evidence="9 11" key="1">
    <citation type="submission" date="2019-07" db="EMBL/GenBank/DDBJ databases">
        <title>Venturia inaequalis Genome Resource.</title>
        <authorList>
            <person name="Lichtner F.J."/>
        </authorList>
    </citation>
    <scope>NUCLEOTIDE SEQUENCE [LARGE SCALE GENOMIC DNA]</scope>
    <source>
        <strain evidence="8 10">120213</strain>
        <strain evidence="7">Bline_iso_100314</strain>
        <strain evidence="9 11">DMI_063113</strain>
    </source>
</reference>
<keyword evidence="11" id="KW-1185">Reference proteome</keyword>
<dbReference type="Gene3D" id="3.50.50.60">
    <property type="entry name" value="FAD/NAD(P)-binding domain"/>
    <property type="match status" value="1"/>
</dbReference>
<keyword evidence="3" id="KW-0274">FAD</keyword>
<feature type="domain" description="FAD-binding" evidence="6">
    <location>
        <begin position="8"/>
        <end position="172"/>
    </location>
</feature>
<dbReference type="OrthoDB" id="417877at2759"/>
<keyword evidence="4" id="KW-0560">Oxidoreductase</keyword>
<keyword evidence="5" id="KW-0503">Monooxygenase</keyword>
<proteinExistence type="inferred from homology"/>
<dbReference type="GO" id="GO:0071949">
    <property type="term" value="F:FAD binding"/>
    <property type="evidence" value="ECO:0007669"/>
    <property type="project" value="InterPro"/>
</dbReference>
<dbReference type="SUPFAM" id="SSF51905">
    <property type="entry name" value="FAD/NAD(P)-binding domain"/>
    <property type="match status" value="1"/>
</dbReference>
<evidence type="ECO:0000256" key="2">
    <source>
        <dbReference type="ARBA" id="ARBA00022630"/>
    </source>
</evidence>
<dbReference type="InterPro" id="IPR050493">
    <property type="entry name" value="FAD-dep_Monooxygenase_BioMet"/>
</dbReference>
<keyword evidence="2" id="KW-0285">Flavoprotein</keyword>
<protein>
    <recommendedName>
        <fullName evidence="6">FAD-binding domain-containing protein</fullName>
    </recommendedName>
</protein>
<comment type="similarity">
    <text evidence="1">Belongs to the paxM FAD-dependent monooxygenase family.</text>
</comment>
<evidence type="ECO:0000313" key="9">
    <source>
        <dbReference type="EMBL" id="KAE9993769.1"/>
    </source>
</evidence>
<evidence type="ECO:0000313" key="11">
    <source>
        <dbReference type="Proteomes" id="UP000490939"/>
    </source>
</evidence>
<evidence type="ECO:0000256" key="3">
    <source>
        <dbReference type="ARBA" id="ARBA00022827"/>
    </source>
</evidence>
<dbReference type="InterPro" id="IPR002938">
    <property type="entry name" value="FAD-bd"/>
</dbReference>
<dbReference type="Proteomes" id="UP000447873">
    <property type="component" value="Unassembled WGS sequence"/>
</dbReference>
<evidence type="ECO:0000313" key="8">
    <source>
        <dbReference type="EMBL" id="KAE9974625.1"/>
    </source>
</evidence>
<evidence type="ECO:0000256" key="5">
    <source>
        <dbReference type="ARBA" id="ARBA00023033"/>
    </source>
</evidence>
<dbReference type="AlphaFoldDB" id="A0A8H3VVW1"/>
<evidence type="ECO:0000259" key="6">
    <source>
        <dbReference type="Pfam" id="PF01494"/>
    </source>
</evidence>
<gene>
    <name evidence="7" type="ORF">BLS_009328</name>
    <name evidence="9" type="ORF">EG327_003273</name>
    <name evidence="8" type="ORF">EG328_003742</name>
</gene>
<dbReference type="Pfam" id="PF01494">
    <property type="entry name" value="FAD_binding_3"/>
    <property type="match status" value="2"/>
</dbReference>
<dbReference type="PANTHER" id="PTHR13789">
    <property type="entry name" value="MONOOXYGENASE"/>
    <property type="match status" value="1"/>
</dbReference>
<dbReference type="EMBL" id="WNWR01000021">
    <property type="protein sequence ID" value="KAE9993769.1"/>
    <property type="molecule type" value="Genomic_DNA"/>
</dbReference>
<dbReference type="GO" id="GO:0004497">
    <property type="term" value="F:monooxygenase activity"/>
    <property type="evidence" value="ECO:0007669"/>
    <property type="project" value="UniProtKB-KW"/>
</dbReference>
<dbReference type="SUPFAM" id="SSF54373">
    <property type="entry name" value="FAD-linked reductases, C-terminal domain"/>
    <property type="match status" value="1"/>
</dbReference>
<evidence type="ECO:0000313" key="10">
    <source>
        <dbReference type="Proteomes" id="UP000447873"/>
    </source>
</evidence>
<feature type="domain" description="FAD-binding" evidence="6">
    <location>
        <begin position="296"/>
        <end position="335"/>
    </location>
</feature>
<dbReference type="Proteomes" id="UP000433883">
    <property type="component" value="Unassembled WGS sequence"/>
</dbReference>
<name>A0A8H3VVW1_VENIN</name>
<evidence type="ECO:0000313" key="7">
    <source>
        <dbReference type="EMBL" id="KAE9963403.1"/>
    </source>
</evidence>
<evidence type="ECO:0000256" key="4">
    <source>
        <dbReference type="ARBA" id="ARBA00023002"/>
    </source>
</evidence>
<comment type="caution">
    <text evidence="9">The sequence shown here is derived from an EMBL/GenBank/DDBJ whole genome shotgun (WGS) entry which is preliminary data.</text>
</comment>
<accession>A0A8H3VVW1</accession>
<dbReference type="EMBL" id="WNWQ01000848">
    <property type="protein sequence ID" value="KAE9963403.1"/>
    <property type="molecule type" value="Genomic_DNA"/>
</dbReference>
<dbReference type="EMBL" id="WNWS01000214">
    <property type="protein sequence ID" value="KAE9974625.1"/>
    <property type="molecule type" value="Genomic_DNA"/>
</dbReference>
<dbReference type="PRINTS" id="PR00420">
    <property type="entry name" value="RNGMNOXGNASE"/>
</dbReference>
<organism evidence="9 11">
    <name type="scientific">Venturia inaequalis</name>
    <name type="common">Apple scab fungus</name>
    <dbReference type="NCBI Taxonomy" id="5025"/>
    <lineage>
        <taxon>Eukaryota</taxon>
        <taxon>Fungi</taxon>
        <taxon>Dikarya</taxon>
        <taxon>Ascomycota</taxon>
        <taxon>Pezizomycotina</taxon>
        <taxon>Dothideomycetes</taxon>
        <taxon>Pleosporomycetidae</taxon>
        <taxon>Venturiales</taxon>
        <taxon>Venturiaceae</taxon>
        <taxon>Venturia</taxon>
    </lineage>
</organism>
<evidence type="ECO:0000256" key="1">
    <source>
        <dbReference type="ARBA" id="ARBA00007992"/>
    </source>
</evidence>
<dbReference type="PANTHER" id="PTHR13789:SF309">
    <property type="entry name" value="PUTATIVE (AFU_ORTHOLOGUE AFUA_6G14510)-RELATED"/>
    <property type="match status" value="1"/>
</dbReference>
<dbReference type="InterPro" id="IPR036188">
    <property type="entry name" value="FAD/NAD-bd_sf"/>
</dbReference>